<evidence type="ECO:0000313" key="3">
    <source>
        <dbReference type="EnsemblPlants" id="AES71914"/>
    </source>
</evidence>
<keyword evidence="4" id="KW-1185">Reference proteome</keyword>
<dbReference type="EnsemblPlants" id="AES71914">
    <property type="protein sequence ID" value="AES71914"/>
    <property type="gene ID" value="MTR_3g084100"/>
</dbReference>
<keyword evidence="1 2" id="KW-0812">Transmembrane</keyword>
<organism evidence="2 4">
    <name type="scientific">Medicago truncatula</name>
    <name type="common">Barrel medic</name>
    <name type="synonym">Medicago tribuloides</name>
    <dbReference type="NCBI Taxonomy" id="3880"/>
    <lineage>
        <taxon>Eukaryota</taxon>
        <taxon>Viridiplantae</taxon>
        <taxon>Streptophyta</taxon>
        <taxon>Embryophyta</taxon>
        <taxon>Tracheophyta</taxon>
        <taxon>Spermatophyta</taxon>
        <taxon>Magnoliopsida</taxon>
        <taxon>eudicotyledons</taxon>
        <taxon>Gunneridae</taxon>
        <taxon>Pentapetalae</taxon>
        <taxon>rosids</taxon>
        <taxon>fabids</taxon>
        <taxon>Fabales</taxon>
        <taxon>Fabaceae</taxon>
        <taxon>Papilionoideae</taxon>
        <taxon>50 kb inversion clade</taxon>
        <taxon>NPAAA clade</taxon>
        <taxon>Hologalegina</taxon>
        <taxon>IRL clade</taxon>
        <taxon>Trifolieae</taxon>
        <taxon>Medicago</taxon>
    </lineage>
</organism>
<reference evidence="2 4" key="1">
    <citation type="journal article" date="2011" name="Nature">
        <title>The Medicago genome provides insight into the evolution of rhizobial symbioses.</title>
        <authorList>
            <person name="Young N.D."/>
            <person name="Debelle F."/>
            <person name="Oldroyd G.E."/>
            <person name="Geurts R."/>
            <person name="Cannon S.B."/>
            <person name="Udvardi M.K."/>
            <person name="Benedito V.A."/>
            <person name="Mayer K.F."/>
            <person name="Gouzy J."/>
            <person name="Schoof H."/>
            <person name="Van de Peer Y."/>
            <person name="Proost S."/>
            <person name="Cook D.R."/>
            <person name="Meyers B.C."/>
            <person name="Spannagl M."/>
            <person name="Cheung F."/>
            <person name="De Mita S."/>
            <person name="Krishnakumar V."/>
            <person name="Gundlach H."/>
            <person name="Zhou S."/>
            <person name="Mudge J."/>
            <person name="Bharti A.K."/>
            <person name="Murray J.D."/>
            <person name="Naoumkina M.A."/>
            <person name="Rosen B."/>
            <person name="Silverstein K.A."/>
            <person name="Tang H."/>
            <person name="Rombauts S."/>
            <person name="Zhao P.X."/>
            <person name="Zhou P."/>
            <person name="Barbe V."/>
            <person name="Bardou P."/>
            <person name="Bechner M."/>
            <person name="Bellec A."/>
            <person name="Berger A."/>
            <person name="Berges H."/>
            <person name="Bidwell S."/>
            <person name="Bisseling T."/>
            <person name="Choisne N."/>
            <person name="Couloux A."/>
            <person name="Denny R."/>
            <person name="Deshpande S."/>
            <person name="Dai X."/>
            <person name="Doyle J.J."/>
            <person name="Dudez A.M."/>
            <person name="Farmer A.D."/>
            <person name="Fouteau S."/>
            <person name="Franken C."/>
            <person name="Gibelin C."/>
            <person name="Gish J."/>
            <person name="Goldstein S."/>
            <person name="Gonzalez A.J."/>
            <person name="Green P.J."/>
            <person name="Hallab A."/>
            <person name="Hartog M."/>
            <person name="Hua A."/>
            <person name="Humphray S.J."/>
            <person name="Jeong D.H."/>
            <person name="Jing Y."/>
            <person name="Jocker A."/>
            <person name="Kenton S.M."/>
            <person name="Kim D.J."/>
            <person name="Klee K."/>
            <person name="Lai H."/>
            <person name="Lang C."/>
            <person name="Lin S."/>
            <person name="Macmil S.L."/>
            <person name="Magdelenat G."/>
            <person name="Matthews L."/>
            <person name="McCorrison J."/>
            <person name="Monaghan E.L."/>
            <person name="Mun J.H."/>
            <person name="Najar F.Z."/>
            <person name="Nicholson C."/>
            <person name="Noirot C."/>
            <person name="O'Bleness M."/>
            <person name="Paule C.R."/>
            <person name="Poulain J."/>
            <person name="Prion F."/>
            <person name="Qin B."/>
            <person name="Qu C."/>
            <person name="Retzel E.F."/>
            <person name="Riddle C."/>
            <person name="Sallet E."/>
            <person name="Samain S."/>
            <person name="Samson N."/>
            <person name="Sanders I."/>
            <person name="Saurat O."/>
            <person name="Scarpelli C."/>
            <person name="Schiex T."/>
            <person name="Segurens B."/>
            <person name="Severin A.J."/>
            <person name="Sherrier D.J."/>
            <person name="Shi R."/>
            <person name="Sims S."/>
            <person name="Singer S.R."/>
            <person name="Sinharoy S."/>
            <person name="Sterck L."/>
            <person name="Viollet A."/>
            <person name="Wang B.B."/>
            <person name="Wang K."/>
            <person name="Wang M."/>
            <person name="Wang X."/>
            <person name="Warfsmann J."/>
            <person name="Weissenbach J."/>
            <person name="White D.D."/>
            <person name="White J.D."/>
            <person name="Wiley G.B."/>
            <person name="Wincker P."/>
            <person name="Xing Y."/>
            <person name="Yang L."/>
            <person name="Yao Z."/>
            <person name="Ying F."/>
            <person name="Zhai J."/>
            <person name="Zhou L."/>
            <person name="Zuber A."/>
            <person name="Denarie J."/>
            <person name="Dixon R.A."/>
            <person name="May G.D."/>
            <person name="Schwartz D.C."/>
            <person name="Rogers J."/>
            <person name="Quetier F."/>
            <person name="Town C.D."/>
            <person name="Roe B.A."/>
        </authorList>
    </citation>
    <scope>NUCLEOTIDE SEQUENCE [LARGE SCALE GENOMIC DNA]</scope>
    <source>
        <strain evidence="2">A17</strain>
        <strain evidence="3 4">cv. Jemalong A17</strain>
    </source>
</reference>
<reference evidence="3" key="3">
    <citation type="submission" date="2015-04" db="UniProtKB">
        <authorList>
            <consortium name="EnsemblPlants"/>
        </authorList>
    </citation>
    <scope>IDENTIFICATION</scope>
    <source>
        <strain evidence="3">cv. Jemalong A17</strain>
    </source>
</reference>
<feature type="transmembrane region" description="Helical" evidence="1">
    <location>
        <begin position="57"/>
        <end position="77"/>
    </location>
</feature>
<protein>
    <submittedName>
        <fullName evidence="2">Transmembrane protein, putative</fullName>
    </submittedName>
</protein>
<dbReference type="AlphaFoldDB" id="G7JAP7"/>
<proteinExistence type="predicted"/>
<dbReference type="Proteomes" id="UP000002051">
    <property type="component" value="Chromosome 3"/>
</dbReference>
<keyword evidence="1" id="KW-0472">Membrane</keyword>
<gene>
    <name evidence="2" type="ordered locus">MTR_3g084100</name>
</gene>
<accession>G7JAP7</accession>
<dbReference type="EMBL" id="CM001219">
    <property type="protein sequence ID" value="AES71914.1"/>
    <property type="molecule type" value="Genomic_DNA"/>
</dbReference>
<keyword evidence="1" id="KW-1133">Transmembrane helix</keyword>
<sequence>MVGTFSPTKKMFLQLPELGSEIIDCTVYTSCHRKQLVVMKGSIMHPKDLCSGARGKAVVFYLTVGLLLAMFVSWPTMKINWDLIT</sequence>
<evidence type="ECO:0000256" key="1">
    <source>
        <dbReference type="SAM" id="Phobius"/>
    </source>
</evidence>
<evidence type="ECO:0000313" key="2">
    <source>
        <dbReference type="EMBL" id="AES71914.1"/>
    </source>
</evidence>
<dbReference type="PaxDb" id="3880-AES71914"/>
<evidence type="ECO:0000313" key="4">
    <source>
        <dbReference type="Proteomes" id="UP000002051"/>
    </source>
</evidence>
<reference evidence="2 4" key="2">
    <citation type="journal article" date="2014" name="BMC Genomics">
        <title>An improved genome release (version Mt4.0) for the model legume Medicago truncatula.</title>
        <authorList>
            <person name="Tang H."/>
            <person name="Krishnakumar V."/>
            <person name="Bidwell S."/>
            <person name="Rosen B."/>
            <person name="Chan A."/>
            <person name="Zhou S."/>
            <person name="Gentzbittel L."/>
            <person name="Childs K.L."/>
            <person name="Yandell M."/>
            <person name="Gundlach H."/>
            <person name="Mayer K.F."/>
            <person name="Schwartz D.C."/>
            <person name="Town C.D."/>
        </authorList>
    </citation>
    <scope>GENOME REANNOTATION</scope>
    <source>
        <strain evidence="3 4">cv. Jemalong A17</strain>
    </source>
</reference>
<name>G7JAP7_MEDTR</name>
<dbReference type="HOGENOM" id="CLU_2516034_0_0_1"/>